<comment type="caution">
    <text evidence="9">The sequence shown here is derived from an EMBL/GenBank/DDBJ whole genome shotgun (WGS) entry which is preliminary data.</text>
</comment>
<dbReference type="PANTHER" id="PTHR46749:SF1">
    <property type="entry name" value="COMPLEX III ASSEMBLY FACTOR LYRM7"/>
    <property type="match status" value="1"/>
</dbReference>
<organism evidence="9 10">
    <name type="scientific">Sordaria macrospora</name>
    <dbReference type="NCBI Taxonomy" id="5147"/>
    <lineage>
        <taxon>Eukaryota</taxon>
        <taxon>Fungi</taxon>
        <taxon>Dikarya</taxon>
        <taxon>Ascomycota</taxon>
        <taxon>Pezizomycotina</taxon>
        <taxon>Sordariomycetes</taxon>
        <taxon>Sordariomycetidae</taxon>
        <taxon>Sordariales</taxon>
        <taxon>Sordariaceae</taxon>
        <taxon>Sordaria</taxon>
    </lineage>
</organism>
<evidence type="ECO:0000256" key="5">
    <source>
        <dbReference type="ARBA" id="ARBA00022946"/>
    </source>
</evidence>
<keyword evidence="7" id="KW-0143">Chaperone</keyword>
<evidence type="ECO:0000256" key="4">
    <source>
        <dbReference type="ARBA" id="ARBA00015108"/>
    </source>
</evidence>
<dbReference type="GO" id="GO:0034551">
    <property type="term" value="P:mitochondrial respiratory chain complex III assembly"/>
    <property type="evidence" value="ECO:0007669"/>
    <property type="project" value="InterPro"/>
</dbReference>
<dbReference type="CDD" id="cd20267">
    <property type="entry name" value="Complex1_LYR_LYRM7"/>
    <property type="match status" value="1"/>
</dbReference>
<comment type="function">
    <text evidence="8">Assembly factor required for Rieske Fe-S protein RIP1 incorporation into the cytochrome b-c1 (CIII) complex. Functions as a chaperone, binding to this subunit within the mitochondrial matrix and stabilizing it prior to its translocation and insertion into the late CIII dimeric intermediate within the mitochondrial inner membrane. Modulates the mitochondrial matrix zinc pool.</text>
</comment>
<proteinExistence type="inferred from homology"/>
<gene>
    <name evidence="9" type="ORF">SMACR_01212</name>
</gene>
<name>A0A8S8ZK05_SORMA</name>
<keyword evidence="5" id="KW-0809">Transit peptide</keyword>
<reference evidence="9 10" key="1">
    <citation type="submission" date="2017-07" db="EMBL/GenBank/DDBJ databases">
        <title>Genome sequence of the Sordaria macrospora wild type strain R19027.</title>
        <authorList>
            <person name="Nowrousian M."/>
            <person name="Teichert I."/>
            <person name="Kueck U."/>
        </authorList>
    </citation>
    <scope>NUCLEOTIDE SEQUENCE [LARGE SCALE GENOMIC DNA]</scope>
    <source>
        <strain evidence="9 10">R19027</strain>
        <tissue evidence="9">Mycelium</tissue>
    </source>
</reference>
<dbReference type="OMA" id="KYKLRIH"/>
<comment type="similarity">
    <text evidence="2">Belongs to the complex I LYR family. MZM1 subfamily.</text>
</comment>
<dbReference type="GO" id="GO:0005759">
    <property type="term" value="C:mitochondrial matrix"/>
    <property type="evidence" value="ECO:0007669"/>
    <property type="project" value="UniProtKB-SubCell"/>
</dbReference>
<dbReference type="Proteomes" id="UP000433876">
    <property type="component" value="Unassembled WGS sequence"/>
</dbReference>
<dbReference type="GO" id="GO:0044183">
    <property type="term" value="F:protein folding chaperone"/>
    <property type="evidence" value="ECO:0007669"/>
    <property type="project" value="TreeGrafter"/>
</dbReference>
<dbReference type="EMBL" id="NMPR01000105">
    <property type="protein sequence ID" value="KAA8630383.1"/>
    <property type="molecule type" value="Genomic_DNA"/>
</dbReference>
<dbReference type="SMR" id="A0A8S8ZK05"/>
<evidence type="ECO:0000256" key="2">
    <source>
        <dbReference type="ARBA" id="ARBA00009949"/>
    </source>
</evidence>
<evidence type="ECO:0000256" key="8">
    <source>
        <dbReference type="ARBA" id="ARBA00025268"/>
    </source>
</evidence>
<evidence type="ECO:0000256" key="7">
    <source>
        <dbReference type="ARBA" id="ARBA00023186"/>
    </source>
</evidence>
<sequence>MSALHAYRHLMRAARVAFDGDARTLTAAYESISRGFRENQNLPANDPTIAPAIAHAEEVASFLRSNVVQGRKDGETYKLRIHKDTERGDNDTIKLGNQNIKIGGEHKCCSA</sequence>
<evidence type="ECO:0000313" key="10">
    <source>
        <dbReference type="Proteomes" id="UP000433876"/>
    </source>
</evidence>
<evidence type="ECO:0000256" key="3">
    <source>
        <dbReference type="ARBA" id="ARBA00011589"/>
    </source>
</evidence>
<evidence type="ECO:0000256" key="6">
    <source>
        <dbReference type="ARBA" id="ARBA00023128"/>
    </source>
</evidence>
<dbReference type="VEuPathDB" id="FungiDB:SMAC_01212"/>
<dbReference type="InterPro" id="IPR045298">
    <property type="entry name" value="Complex1_LYR_LYRM7"/>
</dbReference>
<evidence type="ECO:0000256" key="1">
    <source>
        <dbReference type="ARBA" id="ARBA00004305"/>
    </source>
</evidence>
<protein>
    <recommendedName>
        <fullName evidence="4">Mitochondrial zinc maintenance protein 1, mitochondrial</fullName>
    </recommendedName>
</protein>
<dbReference type="PANTHER" id="PTHR46749">
    <property type="entry name" value="COMPLEX III ASSEMBLY FACTOR LYRM7"/>
    <property type="match status" value="1"/>
</dbReference>
<keyword evidence="6" id="KW-0496">Mitochondrion</keyword>
<evidence type="ECO:0000313" key="9">
    <source>
        <dbReference type="EMBL" id="KAA8630383.1"/>
    </source>
</evidence>
<dbReference type="AlphaFoldDB" id="A0A8S8ZK05"/>
<comment type="subunit">
    <text evidence="3">Interacts with RIP1.</text>
</comment>
<dbReference type="InterPro" id="IPR050435">
    <property type="entry name" value="MZM1/LYRM7"/>
</dbReference>
<comment type="subcellular location">
    <subcellularLocation>
        <location evidence="1">Mitochondrion matrix</location>
    </subcellularLocation>
</comment>
<accession>A0A8S8ZK05</accession>